<gene>
    <name evidence="1" type="ORF">COS99_01390</name>
</gene>
<dbReference type="EMBL" id="PEWV01000014">
    <property type="protein sequence ID" value="PIU42214.1"/>
    <property type="molecule type" value="Genomic_DNA"/>
</dbReference>
<reference evidence="1 2" key="1">
    <citation type="submission" date="2017-09" db="EMBL/GenBank/DDBJ databases">
        <title>Depth-based differentiation of microbial function through sediment-hosted aquifers and enrichment of novel symbionts in the deep terrestrial subsurface.</title>
        <authorList>
            <person name="Probst A.J."/>
            <person name="Ladd B."/>
            <person name="Jarett J.K."/>
            <person name="Geller-Mcgrath D.E."/>
            <person name="Sieber C.M."/>
            <person name="Emerson J.B."/>
            <person name="Anantharaman K."/>
            <person name="Thomas B.C."/>
            <person name="Malmstrom R."/>
            <person name="Stieglmeier M."/>
            <person name="Klingl A."/>
            <person name="Woyke T."/>
            <person name="Ryan C.M."/>
            <person name="Banfield J.F."/>
        </authorList>
    </citation>
    <scope>NUCLEOTIDE SEQUENCE [LARGE SCALE GENOMIC DNA]</scope>
    <source>
        <strain evidence="1">CG07_land_8_20_14_0_80_42_15</strain>
    </source>
</reference>
<dbReference type="InterPro" id="IPR029063">
    <property type="entry name" value="SAM-dependent_MTases_sf"/>
</dbReference>
<proteinExistence type="predicted"/>
<sequence>MIRNIAKRLIQRILREFGYKIVSCQTREDFLMYLPKNSVGAEIGVFKGLFTKNILPIVRPKELYLIDAWWTRSGEYSTWIDQDTYFGTLKTRETFEIAKRVVEKYDIHKISKFLVGDDLDLLKTFKDKYFDWVYLDTNHKYEHTKAELEILKDKVKDNGRIAGHDWYPDPTHMCYGVYKAVTEFCKKYKYKIMILDHCLQWAIIKEQE</sequence>
<evidence type="ECO:0000313" key="2">
    <source>
        <dbReference type="Proteomes" id="UP000230052"/>
    </source>
</evidence>
<evidence type="ECO:0008006" key="3">
    <source>
        <dbReference type="Google" id="ProtNLM"/>
    </source>
</evidence>
<protein>
    <recommendedName>
        <fullName evidence="3">Class I SAM-dependent methyltransferase</fullName>
    </recommendedName>
</protein>
<dbReference type="Proteomes" id="UP000230052">
    <property type="component" value="Unassembled WGS sequence"/>
</dbReference>
<evidence type="ECO:0000313" key="1">
    <source>
        <dbReference type="EMBL" id="PIU42214.1"/>
    </source>
</evidence>
<accession>A0A2J0KY29</accession>
<comment type="caution">
    <text evidence="1">The sequence shown here is derived from an EMBL/GenBank/DDBJ whole genome shotgun (WGS) entry which is preliminary data.</text>
</comment>
<name>A0A2J0KY29_9BACT</name>
<dbReference type="SUPFAM" id="SSF53335">
    <property type="entry name" value="S-adenosyl-L-methionine-dependent methyltransferases"/>
    <property type="match status" value="1"/>
</dbReference>
<dbReference type="AlphaFoldDB" id="A0A2J0KY29"/>
<organism evidence="1 2">
    <name type="scientific">Candidatus Aquitaenariimonas noxiae</name>
    <dbReference type="NCBI Taxonomy" id="1974741"/>
    <lineage>
        <taxon>Bacteria</taxon>
        <taxon>Pseudomonadati</taxon>
        <taxon>Candidatus Omnitrophota</taxon>
        <taxon>Candidatus Aquitaenariimonas</taxon>
    </lineage>
</organism>
<dbReference type="Pfam" id="PF13578">
    <property type="entry name" value="Methyltransf_24"/>
    <property type="match status" value="1"/>
</dbReference>
<dbReference type="Gene3D" id="3.40.50.150">
    <property type="entry name" value="Vaccinia Virus protein VP39"/>
    <property type="match status" value="1"/>
</dbReference>